<dbReference type="PATRIC" id="fig|1300341.3.peg.202"/>
<proteinExistence type="predicted"/>
<dbReference type="InterPro" id="IPR009282">
    <property type="entry name" value="DUF937"/>
</dbReference>
<evidence type="ECO:0008006" key="3">
    <source>
        <dbReference type="Google" id="ProtNLM"/>
    </source>
</evidence>
<accession>A0A0P7AYI2</accession>
<organism evidence="1 2">
    <name type="scientific">Croceitalea dokdonensis DOKDO 023</name>
    <dbReference type="NCBI Taxonomy" id="1300341"/>
    <lineage>
        <taxon>Bacteria</taxon>
        <taxon>Pseudomonadati</taxon>
        <taxon>Bacteroidota</taxon>
        <taxon>Flavobacteriia</taxon>
        <taxon>Flavobacteriales</taxon>
        <taxon>Flavobacteriaceae</taxon>
        <taxon>Croceitalea</taxon>
    </lineage>
</organism>
<dbReference type="EMBL" id="LDJX01000001">
    <property type="protein sequence ID" value="KPM33299.1"/>
    <property type="molecule type" value="Genomic_DNA"/>
</dbReference>
<dbReference type="Proteomes" id="UP000050280">
    <property type="component" value="Unassembled WGS sequence"/>
</dbReference>
<keyword evidence="2" id="KW-1185">Reference proteome</keyword>
<sequence>MSGLLDLLNSPMGKQLISGVSGQTGQPENKTADVLAMAMPLLMGAMKKNATTPGGAQGLMNALSSKHDGSILDNLGGLFGGGVDQSVMDDGAGILGHVLGAKQPQVENALSSKTGIDAGSIGQILKVAAPILLGILGKQTRQQNVNSPEGLNGLLGGLMGGGSAANKQQSLIESFLDSDGDGSIMDDLAGMVLNSGGQKKGGLGGLLGGLFGK</sequence>
<evidence type="ECO:0000313" key="2">
    <source>
        <dbReference type="Proteomes" id="UP000050280"/>
    </source>
</evidence>
<evidence type="ECO:0000313" key="1">
    <source>
        <dbReference type="EMBL" id="KPM33299.1"/>
    </source>
</evidence>
<dbReference type="OrthoDB" id="708105at2"/>
<comment type="caution">
    <text evidence="1">The sequence shown here is derived from an EMBL/GenBank/DDBJ whole genome shotgun (WGS) entry which is preliminary data.</text>
</comment>
<protein>
    <recommendedName>
        <fullName evidence="3">DUF937 domain-containing protein</fullName>
    </recommendedName>
</protein>
<gene>
    <name evidence="1" type="ORF">I595_202</name>
</gene>
<dbReference type="STRING" id="1300341.I595_202"/>
<dbReference type="Pfam" id="PF06078">
    <property type="entry name" value="DUF937"/>
    <property type="match status" value="2"/>
</dbReference>
<name>A0A0P7AYI2_9FLAO</name>
<reference evidence="1 2" key="1">
    <citation type="submission" date="2015-09" db="EMBL/GenBank/DDBJ databases">
        <title>Genome sequence of the marine flavobacterium Croceitalea dokdonensis DOKDO 023 that contains proton- and sodium-pumping rhodopsins.</title>
        <authorList>
            <person name="Kwon S.-K."/>
            <person name="Lee H.K."/>
            <person name="Kwak M.-J."/>
            <person name="Kim J.F."/>
        </authorList>
    </citation>
    <scope>NUCLEOTIDE SEQUENCE [LARGE SCALE GENOMIC DNA]</scope>
    <source>
        <strain evidence="1 2">DOKDO 023</strain>
    </source>
</reference>
<dbReference type="AlphaFoldDB" id="A0A0P7AYI2"/>
<dbReference type="RefSeq" id="WP_054557512.1">
    <property type="nucleotide sequence ID" value="NZ_LDJX01000001.1"/>
</dbReference>